<proteinExistence type="inferred from homology"/>
<evidence type="ECO:0000256" key="2">
    <source>
        <dbReference type="ARBA" id="ARBA00022670"/>
    </source>
</evidence>
<protein>
    <submittedName>
        <fullName evidence="7">Calpain-like protease</fullName>
    </submittedName>
</protein>
<evidence type="ECO:0000259" key="6">
    <source>
        <dbReference type="PROSITE" id="PS50203"/>
    </source>
</evidence>
<dbReference type="OrthoDB" id="167576at2759"/>
<dbReference type="EMBL" id="QGMK01000774">
    <property type="protein sequence ID" value="TVY78402.1"/>
    <property type="molecule type" value="Genomic_DNA"/>
</dbReference>
<dbReference type="SMART" id="SM00745">
    <property type="entry name" value="MIT"/>
    <property type="match status" value="1"/>
</dbReference>
<dbReference type="PANTHER" id="PTHR46143">
    <property type="entry name" value="CALPAIN-7"/>
    <property type="match status" value="1"/>
</dbReference>
<dbReference type="PANTHER" id="PTHR46143:SF1">
    <property type="entry name" value="CALPAIN-7"/>
    <property type="match status" value="1"/>
</dbReference>
<dbReference type="SUPFAM" id="SSF116846">
    <property type="entry name" value="MIT domain"/>
    <property type="match status" value="1"/>
</dbReference>
<reference evidence="7 8" key="1">
    <citation type="submission" date="2018-05" db="EMBL/GenBank/DDBJ databases">
        <title>Genome sequencing and assembly of the regulated plant pathogen Lachnellula willkommii and related sister species for the development of diagnostic species identification markers.</title>
        <authorList>
            <person name="Giroux E."/>
            <person name="Bilodeau G."/>
        </authorList>
    </citation>
    <scope>NUCLEOTIDE SEQUENCE [LARGE SCALE GENOMIC DNA]</scope>
    <source>
        <strain evidence="7 8">CBS 268.59</strain>
    </source>
</reference>
<dbReference type="CDD" id="cd00044">
    <property type="entry name" value="CysPc"/>
    <property type="match status" value="1"/>
</dbReference>
<dbReference type="GO" id="GO:0006508">
    <property type="term" value="P:proteolysis"/>
    <property type="evidence" value="ECO:0007669"/>
    <property type="project" value="UniProtKB-KW"/>
</dbReference>
<evidence type="ECO:0000256" key="1">
    <source>
        <dbReference type="ARBA" id="ARBA00010193"/>
    </source>
</evidence>
<dbReference type="GO" id="GO:0004198">
    <property type="term" value="F:calcium-dependent cysteine-type endopeptidase activity"/>
    <property type="evidence" value="ECO:0007669"/>
    <property type="project" value="InterPro"/>
</dbReference>
<name>A0A8T9C359_9HELO</name>
<comment type="similarity">
    <text evidence="1">Belongs to the peptidase C2 family. PalB/RIM13 subfamily.</text>
</comment>
<dbReference type="InterPro" id="IPR038765">
    <property type="entry name" value="Papain-like_cys_pep_sf"/>
</dbReference>
<dbReference type="SUPFAM" id="SSF54001">
    <property type="entry name" value="Cysteine proteinases"/>
    <property type="match status" value="1"/>
</dbReference>
<evidence type="ECO:0000313" key="8">
    <source>
        <dbReference type="Proteomes" id="UP000469558"/>
    </source>
</evidence>
<dbReference type="InterPro" id="IPR036181">
    <property type="entry name" value="MIT_dom_sf"/>
</dbReference>
<feature type="active site" evidence="5">
    <location>
        <position position="347"/>
    </location>
</feature>
<feature type="non-terminal residue" evidence="7">
    <location>
        <position position="470"/>
    </location>
</feature>
<evidence type="ECO:0000256" key="4">
    <source>
        <dbReference type="ARBA" id="ARBA00022807"/>
    </source>
</evidence>
<dbReference type="Pfam" id="PF00648">
    <property type="entry name" value="Peptidase_C2"/>
    <property type="match status" value="1"/>
</dbReference>
<organism evidence="7 8">
    <name type="scientific">Lachnellula suecica</name>
    <dbReference type="NCBI Taxonomy" id="602035"/>
    <lineage>
        <taxon>Eukaryota</taxon>
        <taxon>Fungi</taxon>
        <taxon>Dikarya</taxon>
        <taxon>Ascomycota</taxon>
        <taxon>Pezizomycotina</taxon>
        <taxon>Leotiomycetes</taxon>
        <taxon>Helotiales</taxon>
        <taxon>Lachnaceae</taxon>
        <taxon>Lachnellula</taxon>
    </lineage>
</organism>
<dbReference type="Gene3D" id="1.20.58.80">
    <property type="entry name" value="Phosphotransferase system, lactose/cellobiose-type IIA subunit"/>
    <property type="match status" value="1"/>
</dbReference>
<accession>A0A8T9C359</accession>
<keyword evidence="3 5" id="KW-0378">Hydrolase</keyword>
<feature type="active site" evidence="5">
    <location>
        <position position="367"/>
    </location>
</feature>
<keyword evidence="4 5" id="KW-0788">Thiol protease</keyword>
<dbReference type="InterPro" id="IPR051297">
    <property type="entry name" value="PalB/RIM13"/>
</dbReference>
<dbReference type="AlphaFoldDB" id="A0A8T9C359"/>
<dbReference type="Proteomes" id="UP000469558">
    <property type="component" value="Unassembled WGS sequence"/>
</dbReference>
<sequence length="470" mass="53076">MEADAQAAESQVDKSPTKDEALKHAIHAAELYMKVTKLASTDTEQTRLRGKCKQLLSRAEEIKKAAQWTPVVSKEVLLKAPVSGRQISKKEEVILLEGSKLHGFIFPPWTNEPNESLFRSTPAEPPFYTEPADLKLSDAQREIFAGWRRPHEGVNPISDEDLTFSVEELDLVQDITTDCSVVASLCAASARAGKGHGLLLPTTMYPFDRQKFRPQVSKNGKYIFRLHFNGCFRKVTIDDRLPASNTSRCLHVIDRNNPNLLWPALIEKAYLKVRGGYDFPGSNSGTDLWVMTGWIPEQVFLQNDDLQPELLWQRILNSFGYGDVLVTLGTGKLSLKEERELGLAGEHDYAVLDMKEVGSQRLLLVKNPWCDGMVWKGKVFIPEDSSAGSWTQDLREALPDNNTLKPGTFWMNLEAVVQHFESLYLNWNPGLFKYRQDHHFSWSIPTMKNPGSFIHNPQHSLKSSKAGTVW</sequence>
<evidence type="ECO:0000256" key="3">
    <source>
        <dbReference type="ARBA" id="ARBA00022801"/>
    </source>
</evidence>
<feature type="active site" evidence="5">
    <location>
        <position position="179"/>
    </location>
</feature>
<feature type="domain" description="Calpain catalytic" evidence="6">
    <location>
        <begin position="121"/>
        <end position="429"/>
    </location>
</feature>
<dbReference type="Gene3D" id="3.90.70.10">
    <property type="entry name" value="Cysteine proteinases"/>
    <property type="match status" value="1"/>
</dbReference>
<keyword evidence="8" id="KW-1185">Reference proteome</keyword>
<evidence type="ECO:0000313" key="7">
    <source>
        <dbReference type="EMBL" id="TVY78402.1"/>
    </source>
</evidence>
<dbReference type="InterPro" id="IPR001300">
    <property type="entry name" value="Peptidase_C2_calpain_cat"/>
</dbReference>
<evidence type="ECO:0000256" key="5">
    <source>
        <dbReference type="PROSITE-ProRule" id="PRU00239"/>
    </source>
</evidence>
<dbReference type="PROSITE" id="PS50203">
    <property type="entry name" value="CALPAIN_CAT"/>
    <property type="match status" value="1"/>
</dbReference>
<dbReference type="SMART" id="SM00230">
    <property type="entry name" value="CysPc"/>
    <property type="match status" value="1"/>
</dbReference>
<keyword evidence="2 5" id="KW-0645">Protease</keyword>
<gene>
    <name evidence="7" type="primary">palB</name>
    <name evidence="7" type="ORF">LSUE1_G003987</name>
</gene>
<comment type="caution">
    <text evidence="7">The sequence shown here is derived from an EMBL/GenBank/DDBJ whole genome shotgun (WGS) entry which is preliminary data.</text>
</comment>
<dbReference type="InterPro" id="IPR007330">
    <property type="entry name" value="MIT_dom"/>
</dbReference>